<reference evidence="1 2" key="1">
    <citation type="journal article" date="2015" name="Genome Biol. Evol.">
        <title>Comparative Genomics of a Bacterivorous Green Alga Reveals Evolutionary Causalities and Consequences of Phago-Mixotrophic Mode of Nutrition.</title>
        <authorList>
            <person name="Burns J.A."/>
            <person name="Paasch A."/>
            <person name="Narechania A."/>
            <person name="Kim E."/>
        </authorList>
    </citation>
    <scope>NUCLEOTIDE SEQUENCE [LARGE SCALE GENOMIC DNA]</scope>
    <source>
        <strain evidence="1 2">PLY_AMNH</strain>
    </source>
</reference>
<protein>
    <submittedName>
        <fullName evidence="1">Uncharacterized protein</fullName>
    </submittedName>
</protein>
<evidence type="ECO:0000313" key="1">
    <source>
        <dbReference type="EMBL" id="KAK3286439.1"/>
    </source>
</evidence>
<dbReference type="Proteomes" id="UP001190700">
    <property type="component" value="Unassembled WGS sequence"/>
</dbReference>
<name>A0AAE0GY41_9CHLO</name>
<organism evidence="1 2">
    <name type="scientific">Cymbomonas tetramitiformis</name>
    <dbReference type="NCBI Taxonomy" id="36881"/>
    <lineage>
        <taxon>Eukaryota</taxon>
        <taxon>Viridiplantae</taxon>
        <taxon>Chlorophyta</taxon>
        <taxon>Pyramimonadophyceae</taxon>
        <taxon>Pyramimonadales</taxon>
        <taxon>Pyramimonadaceae</taxon>
        <taxon>Cymbomonas</taxon>
    </lineage>
</organism>
<sequence length="271" mass="27824">MVTMYNPTLTDDKQSAALNDDSGIVDAFMTGASNGSETIKDQSAGAEVPAVRQGVPNPGDVSASMADDAATPGGDLNLRRAAIASSLAPQAAGSALTSVISQMILPHTAGDVLRRGGYTLPGLEAAAALSSGCISASPVYNGQEVQTSTVAAARAPSIALSPAWLSEVKGRAAMRDDMLASMTWQQPLNAIPAMPSTLVRPHTASALYSHPYLQHHAAMNMTAVGLPGTRPTSHPSSSTSPLQVLRSKTGSAIHSLHIDVPDNSTLVAHAR</sequence>
<evidence type="ECO:0000313" key="2">
    <source>
        <dbReference type="Proteomes" id="UP001190700"/>
    </source>
</evidence>
<dbReference type="AlphaFoldDB" id="A0AAE0GY41"/>
<keyword evidence="2" id="KW-1185">Reference proteome</keyword>
<proteinExistence type="predicted"/>
<gene>
    <name evidence="1" type="ORF">CYMTET_6006</name>
</gene>
<comment type="caution">
    <text evidence="1">The sequence shown here is derived from an EMBL/GenBank/DDBJ whole genome shotgun (WGS) entry which is preliminary data.</text>
</comment>
<dbReference type="EMBL" id="LGRX02001263">
    <property type="protein sequence ID" value="KAK3286439.1"/>
    <property type="molecule type" value="Genomic_DNA"/>
</dbReference>
<accession>A0AAE0GY41</accession>